<keyword evidence="8" id="KW-0902">Two-component regulatory system</keyword>
<dbReference type="SUPFAM" id="SSF48452">
    <property type="entry name" value="TPR-like"/>
    <property type="match status" value="1"/>
</dbReference>
<dbReference type="Proteomes" id="UP001304515">
    <property type="component" value="Chromosome"/>
</dbReference>
<evidence type="ECO:0000256" key="6">
    <source>
        <dbReference type="ARBA" id="ARBA00022777"/>
    </source>
</evidence>
<dbReference type="EMBL" id="CP134890">
    <property type="protein sequence ID" value="WNM20952.1"/>
    <property type="molecule type" value="Genomic_DNA"/>
</dbReference>
<accession>A0AA96EVW7</accession>
<dbReference type="SUPFAM" id="SSF55874">
    <property type="entry name" value="ATPase domain of HSP90 chaperone/DNA topoisomerase II/histidine kinase"/>
    <property type="match status" value="1"/>
</dbReference>
<protein>
    <recommendedName>
        <fullName evidence="2">histidine kinase</fullName>
        <ecNumber evidence="2">2.7.13.3</ecNumber>
    </recommendedName>
</protein>
<dbReference type="Pfam" id="PF13424">
    <property type="entry name" value="TPR_12"/>
    <property type="match status" value="1"/>
</dbReference>
<evidence type="ECO:0000256" key="7">
    <source>
        <dbReference type="ARBA" id="ARBA00022840"/>
    </source>
</evidence>
<dbReference type="Pfam" id="PF07730">
    <property type="entry name" value="HisKA_3"/>
    <property type="match status" value="1"/>
</dbReference>
<keyword evidence="9" id="KW-0802">TPR repeat</keyword>
<feature type="transmembrane region" description="Helical" evidence="10">
    <location>
        <begin position="418"/>
        <end position="435"/>
    </location>
</feature>
<dbReference type="RefSeq" id="WP_313324453.1">
    <property type="nucleotide sequence ID" value="NZ_CP134878.1"/>
</dbReference>
<dbReference type="PROSITE" id="PS50005">
    <property type="entry name" value="TPR"/>
    <property type="match status" value="1"/>
</dbReference>
<dbReference type="SMART" id="SM00028">
    <property type="entry name" value="TPR"/>
    <property type="match status" value="5"/>
</dbReference>
<dbReference type="InterPro" id="IPR011712">
    <property type="entry name" value="Sig_transdc_His_kin_sub3_dim/P"/>
</dbReference>
<organism evidence="12">
    <name type="scientific">Flavobacterium capsici</name>
    <dbReference type="NCBI Taxonomy" id="3075618"/>
    <lineage>
        <taxon>Bacteria</taxon>
        <taxon>Pseudomonadati</taxon>
        <taxon>Bacteroidota</taxon>
        <taxon>Flavobacteriia</taxon>
        <taxon>Flavobacteriales</taxon>
        <taxon>Flavobacteriaceae</taxon>
        <taxon>Flavobacterium</taxon>
    </lineage>
</organism>
<dbReference type="GO" id="GO:0005524">
    <property type="term" value="F:ATP binding"/>
    <property type="evidence" value="ECO:0007669"/>
    <property type="project" value="UniProtKB-KW"/>
</dbReference>
<dbReference type="Gene3D" id="1.25.40.10">
    <property type="entry name" value="Tetratricopeptide repeat domain"/>
    <property type="match status" value="1"/>
</dbReference>
<dbReference type="GO" id="GO:0016020">
    <property type="term" value="C:membrane"/>
    <property type="evidence" value="ECO:0007669"/>
    <property type="project" value="InterPro"/>
</dbReference>
<evidence type="ECO:0000313" key="13">
    <source>
        <dbReference type="EMBL" id="WNM20952.1"/>
    </source>
</evidence>
<dbReference type="PANTHER" id="PTHR24421:SF10">
    <property type="entry name" value="NITRATE_NITRITE SENSOR PROTEIN NARQ"/>
    <property type="match status" value="1"/>
</dbReference>
<dbReference type="Pfam" id="PF02518">
    <property type="entry name" value="HATPase_c"/>
    <property type="match status" value="1"/>
</dbReference>
<name>A0AA96EVW7_9FLAO</name>
<dbReference type="InterPro" id="IPR003594">
    <property type="entry name" value="HATPase_dom"/>
</dbReference>
<dbReference type="EMBL" id="CP134878">
    <property type="protein sequence ID" value="WNM19563.1"/>
    <property type="molecule type" value="Genomic_DNA"/>
</dbReference>
<evidence type="ECO:0000256" key="5">
    <source>
        <dbReference type="ARBA" id="ARBA00022741"/>
    </source>
</evidence>
<dbReference type="PROSITE" id="PS51257">
    <property type="entry name" value="PROKAR_LIPOPROTEIN"/>
    <property type="match status" value="1"/>
</dbReference>
<evidence type="ECO:0000256" key="2">
    <source>
        <dbReference type="ARBA" id="ARBA00012438"/>
    </source>
</evidence>
<dbReference type="InterPro" id="IPR019734">
    <property type="entry name" value="TPR_rpt"/>
</dbReference>
<evidence type="ECO:0000256" key="8">
    <source>
        <dbReference type="ARBA" id="ARBA00023012"/>
    </source>
</evidence>
<gene>
    <name evidence="13" type="ORF">RN605_09665</name>
    <name evidence="12" type="ORF">RN608_02495</name>
</gene>
<feature type="domain" description="Histidine kinase" evidence="11">
    <location>
        <begin position="479"/>
        <end position="673"/>
    </location>
</feature>
<keyword evidence="10" id="KW-0472">Membrane</keyword>
<keyword evidence="4" id="KW-0808">Transferase</keyword>
<evidence type="ECO:0000259" key="11">
    <source>
        <dbReference type="PROSITE" id="PS50109"/>
    </source>
</evidence>
<dbReference type="GO" id="GO:0000155">
    <property type="term" value="F:phosphorelay sensor kinase activity"/>
    <property type="evidence" value="ECO:0007669"/>
    <property type="project" value="InterPro"/>
</dbReference>
<evidence type="ECO:0000256" key="10">
    <source>
        <dbReference type="SAM" id="Phobius"/>
    </source>
</evidence>
<accession>A0AA96J3Q1</accession>
<keyword evidence="6" id="KW-0418">Kinase</keyword>
<keyword evidence="10" id="KW-0812">Transmembrane</keyword>
<reference evidence="12 14" key="1">
    <citation type="submission" date="2023-09" db="EMBL/GenBank/DDBJ databases">
        <title>Flavobacterium sp. a novel bacteria isolate from Pepper rhizosphere.</title>
        <authorList>
            <person name="Peng Y."/>
            <person name="Lee J."/>
        </authorList>
    </citation>
    <scope>NUCLEOTIDE SEQUENCE</scope>
    <source>
        <strain evidence="12">PMR2A8</strain>
        <strain evidence="13 14">PMTSA4</strain>
    </source>
</reference>
<dbReference type="InterPro" id="IPR036890">
    <property type="entry name" value="HATPase_C_sf"/>
</dbReference>
<dbReference type="InterPro" id="IPR005467">
    <property type="entry name" value="His_kinase_dom"/>
</dbReference>
<dbReference type="KEGG" id="fcj:RN605_09665"/>
<sequence length="679" mass="78851">MKNLLFLIIPFLIIISCSKTGEKSNSLEKDYSEISLNFDKDFEKISDAEKNKFLDSIYYKIKTSTNNKKNRDLLSKVIFKYYFLKDEKGIDNSSNLLIKLSSEEKDSINLGVAFRSRAFYYNKKLNIDSSFYYYVKAEKIYVALKDREIYANVLLNKGSIQYKGGDNLGAELTLTIALSIFKDINDFQKQFETLIALGNVSEELKDFDKAIIYYNKALELSEELEKTDKKHRKSICYNNLGFVYEKNKNFKKAISYFELGLKDKDLKNEFPESYSNLLDNLAFCKLNLNDFEGIENMFIESLKIREDFDYKSNVVLSHNHLSKYYKAIGNIEKSFYHANQALKISKEQKNPFDILPSLQLISEIDIKNSANYNKEYIRISDSLQLAERKSKDRFARIQLETDEIIQEKDKLEDKNRNLLYIFIGAVSLFSLLYFIRVQRARTRELLYKQAQQKANEDIFNLMMSQQAIIDESRTEEKQKLARELHDGVLGRMFGLRLNLDSVNHKNDEESVKKRLHIIEELKNIEQDIREISHDLNREKQVLINNFVSIVTNLLEEQQNSHASKLSYYLDTAINWDKVNSVTKINLYRILQESLQNINKYANATSINVGFVKNEDEIILKITDNGSGFDVNKKSKGIGTQNMIARTKECNGSIDIQSEIGEGTTITITIPINQKEKPQN</sequence>
<keyword evidence="7" id="KW-0067">ATP-binding</keyword>
<dbReference type="InterPro" id="IPR011990">
    <property type="entry name" value="TPR-like_helical_dom_sf"/>
</dbReference>
<evidence type="ECO:0000256" key="4">
    <source>
        <dbReference type="ARBA" id="ARBA00022679"/>
    </source>
</evidence>
<dbReference type="PROSITE" id="PS50109">
    <property type="entry name" value="HIS_KIN"/>
    <property type="match status" value="1"/>
</dbReference>
<dbReference type="Gene3D" id="1.20.5.1930">
    <property type="match status" value="1"/>
</dbReference>
<keyword evidence="10" id="KW-1133">Transmembrane helix</keyword>
<feature type="repeat" description="TPR" evidence="9">
    <location>
        <begin position="191"/>
        <end position="224"/>
    </location>
</feature>
<dbReference type="CDD" id="cd16917">
    <property type="entry name" value="HATPase_UhpB-NarQ-NarX-like"/>
    <property type="match status" value="1"/>
</dbReference>
<dbReference type="InterPro" id="IPR050482">
    <property type="entry name" value="Sensor_HK_TwoCompSys"/>
</dbReference>
<dbReference type="EC" id="2.7.13.3" evidence="2"/>
<dbReference type="Gene3D" id="3.30.565.10">
    <property type="entry name" value="Histidine kinase-like ATPase, C-terminal domain"/>
    <property type="match status" value="1"/>
</dbReference>
<dbReference type="GO" id="GO:0046983">
    <property type="term" value="F:protein dimerization activity"/>
    <property type="evidence" value="ECO:0007669"/>
    <property type="project" value="InterPro"/>
</dbReference>
<proteinExistence type="predicted"/>
<keyword evidence="5" id="KW-0547">Nucleotide-binding</keyword>
<evidence type="ECO:0000256" key="9">
    <source>
        <dbReference type="PROSITE-ProRule" id="PRU00339"/>
    </source>
</evidence>
<evidence type="ECO:0000256" key="3">
    <source>
        <dbReference type="ARBA" id="ARBA00022553"/>
    </source>
</evidence>
<comment type="catalytic activity">
    <reaction evidence="1">
        <text>ATP + protein L-histidine = ADP + protein N-phospho-L-histidine.</text>
        <dbReference type="EC" id="2.7.13.3"/>
    </reaction>
</comment>
<dbReference type="PANTHER" id="PTHR24421">
    <property type="entry name" value="NITRATE/NITRITE SENSOR PROTEIN NARX-RELATED"/>
    <property type="match status" value="1"/>
</dbReference>
<evidence type="ECO:0000313" key="12">
    <source>
        <dbReference type="EMBL" id="WNM19563.1"/>
    </source>
</evidence>
<dbReference type="SMART" id="SM00387">
    <property type="entry name" value="HATPase_c"/>
    <property type="match status" value="1"/>
</dbReference>
<evidence type="ECO:0000256" key="1">
    <source>
        <dbReference type="ARBA" id="ARBA00000085"/>
    </source>
</evidence>
<evidence type="ECO:0000313" key="14">
    <source>
        <dbReference type="Proteomes" id="UP001304515"/>
    </source>
</evidence>
<dbReference type="AlphaFoldDB" id="A0AA96EVW7"/>
<keyword evidence="14" id="KW-1185">Reference proteome</keyword>
<keyword evidence="3" id="KW-0597">Phosphoprotein</keyword>